<dbReference type="Proteomes" id="UP000694228">
    <property type="component" value="Chromosome"/>
</dbReference>
<evidence type="ECO:0008006" key="3">
    <source>
        <dbReference type="Google" id="ProtNLM"/>
    </source>
</evidence>
<gene>
    <name evidence="1" type="ORF">KSK55_05815</name>
</gene>
<proteinExistence type="predicted"/>
<organism evidence="1 2">
    <name type="scientific">Methanospirillum hungatei</name>
    <dbReference type="NCBI Taxonomy" id="2203"/>
    <lineage>
        <taxon>Archaea</taxon>
        <taxon>Methanobacteriati</taxon>
        <taxon>Methanobacteriota</taxon>
        <taxon>Stenosarchaea group</taxon>
        <taxon>Methanomicrobia</taxon>
        <taxon>Methanomicrobiales</taxon>
        <taxon>Methanospirillaceae</taxon>
        <taxon>Methanospirillum</taxon>
    </lineage>
</organism>
<dbReference type="OrthoDB" id="112267at2157"/>
<protein>
    <recommendedName>
        <fullName evidence="3">SIR2-like domain-containing protein</fullName>
    </recommendedName>
</protein>
<dbReference type="AlphaFoldDB" id="A0A8F5VQ51"/>
<name>A0A8F5VQ51_METHU</name>
<reference evidence="1 2" key="1">
    <citation type="submission" date="2021-06" db="EMBL/GenBank/DDBJ databases">
        <title>Complete genome sequence of the secondary alcohol utilizing methanogen Methanospirillum hungatei strain GP1.</title>
        <authorList>
            <person name="Day L.A."/>
            <person name="Costa K.C."/>
        </authorList>
    </citation>
    <scope>NUCLEOTIDE SEQUENCE [LARGE SCALE GENOMIC DNA]</scope>
    <source>
        <strain evidence="1 2">GP1</strain>
    </source>
</reference>
<evidence type="ECO:0000313" key="1">
    <source>
        <dbReference type="EMBL" id="QXO95903.1"/>
    </source>
</evidence>
<sequence length="553" mass="64781">MLDLIQRVGKINGEKKLDNPVQWYQEKFGKEPSYDTLLDELTSSQAGRRDLLANYFEPREADIDEGRKIPQAAHRAIASLVKTGYIKIIITTNFDRLIETAVYDIGFHPYVIFHESGIRSCPPPAHIQHSCIIFKIHGDYLDTQLRNTPEELARYPDLINQYLDRIFDEFGLITCGWSGEYDCAIIERLKARRSDSPYPIYVSSRGKKKPAIQELLKIPNTIPVEISDADDFFEKLSENVTFLMEHNKEPLTDELLVIRVRKYLSDTKNQIKLWELLNTEVKSVQEKNNNEILRAISKTSFTVKDLMAHFETNIKNLEIICMNVAFFGDQSYSPFFRSIIEQLMTVQEKGWYNKLVSLQYYPALLIAYISGIILLKDDKFSQLSELLLNPICYDYNERKPSISIINTRTVFRDSAEKQIDYPNAENLYAPVSEYLYHRLKDPLSTFFSNENHYSETFDLFEYLLSLIYIDQIYPDLSKGRIWSPIGRYNWKRESYYNEKTPFFEQKVEQWLHQGENLSLFKEGFFQASPERLNQCHQGLLLLLKSSKEQWIRI</sequence>
<evidence type="ECO:0000313" key="2">
    <source>
        <dbReference type="Proteomes" id="UP000694228"/>
    </source>
</evidence>
<accession>A0A8F5VQ51</accession>
<dbReference type="EMBL" id="CP077107">
    <property type="protein sequence ID" value="QXO95903.1"/>
    <property type="molecule type" value="Genomic_DNA"/>
</dbReference>
<dbReference type="Pfam" id="PF13289">
    <property type="entry name" value="SIR2_2"/>
    <property type="match status" value="1"/>
</dbReference>